<dbReference type="Pfam" id="PF06725">
    <property type="entry name" value="3D"/>
    <property type="match status" value="1"/>
</dbReference>
<accession>A0A0B2K299</accession>
<organism evidence="5 6">
    <name type="scientific">Anaerovibrio lipolyticus</name>
    <dbReference type="NCBI Taxonomy" id="82374"/>
    <lineage>
        <taxon>Bacteria</taxon>
        <taxon>Bacillati</taxon>
        <taxon>Bacillota</taxon>
        <taxon>Negativicutes</taxon>
        <taxon>Selenomonadales</taxon>
        <taxon>Selenomonadaceae</taxon>
        <taxon>Anaerovibrio</taxon>
    </lineage>
</organism>
<protein>
    <recommendedName>
        <fullName evidence="7">Peptidoglycan-binding protein LysM</fullName>
    </recommendedName>
</protein>
<dbReference type="eggNOG" id="COG3584">
    <property type="taxonomic scope" value="Bacteria"/>
</dbReference>
<dbReference type="InterPro" id="IPR051933">
    <property type="entry name" value="Resuscitation_pf_RpfB"/>
</dbReference>
<dbReference type="InterPro" id="IPR059180">
    <property type="entry name" value="3D_YorM"/>
</dbReference>
<evidence type="ECO:0008006" key="7">
    <source>
        <dbReference type="Google" id="ProtNLM"/>
    </source>
</evidence>
<evidence type="ECO:0000259" key="4">
    <source>
        <dbReference type="Pfam" id="PF06725"/>
    </source>
</evidence>
<dbReference type="InterPro" id="IPR036366">
    <property type="entry name" value="PGBDSf"/>
</dbReference>
<keyword evidence="1 2" id="KW-0732">Signal</keyword>
<dbReference type="GO" id="GO:0019867">
    <property type="term" value="C:outer membrane"/>
    <property type="evidence" value="ECO:0007669"/>
    <property type="project" value="InterPro"/>
</dbReference>
<feature type="domain" description="3D" evidence="4">
    <location>
        <begin position="132"/>
        <end position="191"/>
    </location>
</feature>
<dbReference type="CDD" id="cd14667">
    <property type="entry name" value="3D_containing_proteins"/>
    <property type="match status" value="1"/>
</dbReference>
<evidence type="ECO:0000313" key="6">
    <source>
        <dbReference type="Proteomes" id="UP000030993"/>
    </source>
</evidence>
<dbReference type="InterPro" id="IPR010611">
    <property type="entry name" value="3D_dom"/>
</dbReference>
<feature type="domain" description="Peptidoglycan binding-like" evidence="3">
    <location>
        <begin position="30"/>
        <end position="86"/>
    </location>
</feature>
<dbReference type="EMBL" id="JSCE01000022">
    <property type="protein sequence ID" value="KHM53033.1"/>
    <property type="molecule type" value="Genomic_DNA"/>
</dbReference>
<feature type="signal peptide" evidence="2">
    <location>
        <begin position="1"/>
        <end position="20"/>
    </location>
</feature>
<name>A0A0B2K299_9FIRM</name>
<dbReference type="STRING" id="82374.NZ47_01240"/>
<dbReference type="Pfam" id="PF01471">
    <property type="entry name" value="PG_binding_1"/>
    <property type="match status" value="1"/>
</dbReference>
<dbReference type="PANTHER" id="PTHR39160">
    <property type="entry name" value="CELL WALL-BINDING PROTEIN YOCH"/>
    <property type="match status" value="1"/>
</dbReference>
<proteinExistence type="predicted"/>
<evidence type="ECO:0000259" key="3">
    <source>
        <dbReference type="Pfam" id="PF01471"/>
    </source>
</evidence>
<dbReference type="PANTHER" id="PTHR39160:SF4">
    <property type="entry name" value="RESUSCITATION-PROMOTING FACTOR RPFB"/>
    <property type="match status" value="1"/>
</dbReference>
<dbReference type="InterPro" id="IPR036908">
    <property type="entry name" value="RlpA-like_sf"/>
</dbReference>
<evidence type="ECO:0000313" key="5">
    <source>
        <dbReference type="EMBL" id="KHM53033.1"/>
    </source>
</evidence>
<dbReference type="InterPro" id="IPR036365">
    <property type="entry name" value="PGBD-like_sf"/>
</dbReference>
<dbReference type="InterPro" id="IPR002477">
    <property type="entry name" value="Peptidoglycan-bd-like"/>
</dbReference>
<dbReference type="SUPFAM" id="SSF47090">
    <property type="entry name" value="PGBD-like"/>
    <property type="match status" value="1"/>
</dbReference>
<evidence type="ECO:0000256" key="2">
    <source>
        <dbReference type="SAM" id="SignalP"/>
    </source>
</evidence>
<sequence length="191" mass="20120">MSICTLICAMVMMFCASALASGILVKEGSTGADVVTVQALLKEKGFFSGKEDGVCGPETVKAIKAFQKSEGLVVDGICGPQTYRRLDPHAQERDIERGIEGGRAVFVHATAYSPEETSGVTALGTAVRKGIIASDPNVIPMGTKVYIPGYGEAVAEDCGGNIVGNIIDIAFDTHAEAMAFGRQDIEIYILE</sequence>
<keyword evidence="6" id="KW-1185">Reference proteome</keyword>
<comment type="caution">
    <text evidence="5">The sequence shown here is derived from an EMBL/GenBank/DDBJ whole genome shotgun (WGS) entry which is preliminary data.</text>
</comment>
<reference evidence="5 6" key="1">
    <citation type="journal article" date="2013" name="PLoS ONE">
        <title>Identification and characterization of three novel lipases belonging to families II and V from Anaerovibrio lipolyticus 5ST.</title>
        <authorList>
            <person name="Prive F."/>
            <person name="Kaderbhai N.N."/>
            <person name="Girdwood S."/>
            <person name="Worgan H.J."/>
            <person name="Pinloche E."/>
            <person name="Scollan N.D."/>
            <person name="Huws S.A."/>
            <person name="Newbold C.J."/>
        </authorList>
    </citation>
    <scope>NUCLEOTIDE SEQUENCE [LARGE SCALE GENOMIC DNA]</scope>
    <source>
        <strain evidence="5 6">5S</strain>
    </source>
</reference>
<dbReference type="GO" id="GO:0004553">
    <property type="term" value="F:hydrolase activity, hydrolyzing O-glycosyl compounds"/>
    <property type="evidence" value="ECO:0007669"/>
    <property type="project" value="InterPro"/>
</dbReference>
<dbReference type="Proteomes" id="UP000030993">
    <property type="component" value="Unassembled WGS sequence"/>
</dbReference>
<dbReference type="Gene3D" id="2.40.40.10">
    <property type="entry name" value="RlpA-like domain"/>
    <property type="match status" value="1"/>
</dbReference>
<dbReference type="Gene3D" id="1.10.101.10">
    <property type="entry name" value="PGBD-like superfamily/PGBD"/>
    <property type="match status" value="1"/>
</dbReference>
<evidence type="ECO:0000256" key="1">
    <source>
        <dbReference type="ARBA" id="ARBA00022729"/>
    </source>
</evidence>
<feature type="chain" id="PRO_5002072445" description="Peptidoglycan-binding protein LysM" evidence="2">
    <location>
        <begin position="21"/>
        <end position="191"/>
    </location>
</feature>
<gene>
    <name evidence="5" type="ORF">NZ47_01240</name>
</gene>
<dbReference type="AlphaFoldDB" id="A0A0B2K299"/>
<dbReference type="GO" id="GO:0009254">
    <property type="term" value="P:peptidoglycan turnover"/>
    <property type="evidence" value="ECO:0007669"/>
    <property type="project" value="InterPro"/>
</dbReference>